<evidence type="ECO:0000256" key="1">
    <source>
        <dbReference type="SAM" id="MobiDB-lite"/>
    </source>
</evidence>
<protein>
    <recommendedName>
        <fullName evidence="3">DUF4232 domain-containing protein</fullName>
    </recommendedName>
</protein>
<dbReference type="EMBL" id="BAABIM010000004">
    <property type="protein sequence ID" value="GAA4693775.1"/>
    <property type="molecule type" value="Genomic_DNA"/>
</dbReference>
<keyword evidence="2" id="KW-0472">Membrane</keyword>
<keyword evidence="2" id="KW-1133">Transmembrane helix</keyword>
<reference evidence="5" key="1">
    <citation type="journal article" date="2019" name="Int. J. Syst. Evol. Microbiol.">
        <title>The Global Catalogue of Microorganisms (GCM) 10K type strain sequencing project: providing services to taxonomists for standard genome sequencing and annotation.</title>
        <authorList>
            <consortium name="The Broad Institute Genomics Platform"/>
            <consortium name="The Broad Institute Genome Sequencing Center for Infectious Disease"/>
            <person name="Wu L."/>
            <person name="Ma J."/>
        </authorList>
    </citation>
    <scope>NUCLEOTIDE SEQUENCE [LARGE SCALE GENOMIC DNA]</scope>
    <source>
        <strain evidence="5">JCM 18127</strain>
    </source>
</reference>
<dbReference type="Pfam" id="PF14016">
    <property type="entry name" value="DUF4232"/>
    <property type="match status" value="1"/>
</dbReference>
<keyword evidence="5" id="KW-1185">Reference proteome</keyword>
<feature type="domain" description="DUF4232" evidence="3">
    <location>
        <begin position="60"/>
        <end position="190"/>
    </location>
</feature>
<dbReference type="Proteomes" id="UP001500621">
    <property type="component" value="Unassembled WGS sequence"/>
</dbReference>
<keyword evidence="2" id="KW-0812">Transmembrane</keyword>
<evidence type="ECO:0000259" key="3">
    <source>
        <dbReference type="Pfam" id="PF14016"/>
    </source>
</evidence>
<sequence length="197" mass="20385">MSTEETSAQQQEDGTPGRPSRDRRRGRTLRLAAAGLLAAGTLVTTPLAAQAAAPGPVPQCSSAQLGYHYRAGGAATSHRYGRLVAENTGTTACRTGGYGGVSYVGGGDGTQVGAAATRAPGRVRTAVLQPGQRAVQAVDLTVAQAYPAQVCGPASVDGFRVYPPNSRTSVFVPHRTVGCANPEVQLIEVEPYRRPRA</sequence>
<evidence type="ECO:0000313" key="5">
    <source>
        <dbReference type="Proteomes" id="UP001500621"/>
    </source>
</evidence>
<comment type="caution">
    <text evidence="4">The sequence shown here is derived from an EMBL/GenBank/DDBJ whole genome shotgun (WGS) entry which is preliminary data.</text>
</comment>
<dbReference type="InterPro" id="IPR025326">
    <property type="entry name" value="DUF4232"/>
</dbReference>
<proteinExistence type="predicted"/>
<dbReference type="RefSeq" id="WP_345268208.1">
    <property type="nucleotide sequence ID" value="NZ_BAABIM010000004.1"/>
</dbReference>
<evidence type="ECO:0000256" key="2">
    <source>
        <dbReference type="SAM" id="Phobius"/>
    </source>
</evidence>
<feature type="region of interest" description="Disordered" evidence="1">
    <location>
        <begin position="1"/>
        <end position="26"/>
    </location>
</feature>
<organism evidence="4 5">
    <name type="scientific">Nocardioides nanhaiensis</name>
    <dbReference type="NCBI Taxonomy" id="1476871"/>
    <lineage>
        <taxon>Bacteria</taxon>
        <taxon>Bacillati</taxon>
        <taxon>Actinomycetota</taxon>
        <taxon>Actinomycetes</taxon>
        <taxon>Propionibacteriales</taxon>
        <taxon>Nocardioidaceae</taxon>
        <taxon>Nocardioides</taxon>
    </lineage>
</organism>
<evidence type="ECO:0000313" key="4">
    <source>
        <dbReference type="EMBL" id="GAA4693775.1"/>
    </source>
</evidence>
<name>A0ABP8WQY0_9ACTN</name>
<gene>
    <name evidence="4" type="ORF">GCM10023226_34630</name>
</gene>
<feature type="transmembrane region" description="Helical" evidence="2">
    <location>
        <begin position="28"/>
        <end position="49"/>
    </location>
</feature>
<accession>A0ABP8WQY0</accession>
<feature type="compositionally biased region" description="Polar residues" evidence="1">
    <location>
        <begin position="1"/>
        <end position="13"/>
    </location>
</feature>